<dbReference type="InterPro" id="IPR038765">
    <property type="entry name" value="Papain-like_cys_pep_sf"/>
</dbReference>
<dbReference type="Pfam" id="PF02902">
    <property type="entry name" value="Peptidase_C48"/>
    <property type="match status" value="1"/>
</dbReference>
<feature type="compositionally biased region" description="Polar residues" evidence="4">
    <location>
        <begin position="88"/>
        <end position="102"/>
    </location>
</feature>
<feature type="compositionally biased region" description="Basic and acidic residues" evidence="4">
    <location>
        <begin position="74"/>
        <end position="85"/>
    </location>
</feature>
<keyword evidence="3" id="KW-0378">Hydrolase</keyword>
<keyword evidence="7" id="KW-1185">Reference proteome</keyword>
<comment type="caution">
    <text evidence="6">The sequence shown here is derived from an EMBL/GenBank/DDBJ whole genome shotgun (WGS) entry which is preliminary data.</text>
</comment>
<dbReference type="EMBL" id="JAJSOW010000103">
    <property type="protein sequence ID" value="KAI9174065.1"/>
    <property type="molecule type" value="Genomic_DNA"/>
</dbReference>
<proteinExistence type="inferred from homology"/>
<dbReference type="AlphaFoldDB" id="A0AAD5NQ19"/>
<evidence type="ECO:0000259" key="5">
    <source>
        <dbReference type="PROSITE" id="PS50600"/>
    </source>
</evidence>
<sequence>MKERVEVPGGTEIALLEQVPHPVLPNSSAGTETGLLRTPPLVDPSAVRPLKRFRRNSPTHQRDTSAALLIEIHGGRDHPHSDPRRQRSSSLRTPPVESSSGACSPPKIQRQLRVHRPGWQLMTPYTDPCRPKKPRTRPASSVHAFKPYDLLDPDHVAAYQTYKRNNTGGISWLDIQWERLFGSGVAVPPKEWSMLKHKWHDDDLKTVRGLVPSGNRPWHAVDWVMISYNLGCNYWVLASIDLTQGKIYLLDPFRQEVTWEYKNKQVMCLRWFIPLMLHQVGFHSNRTKDDVTYSLLKKAFRMSIMDGSYGVPQQHQGGNCGAHTLRLAEYLLANKKEFDWKEEDMGTIREKMAVEVYCNSLHNAVV</sequence>
<gene>
    <name evidence="6" type="ORF">LWI28_011374</name>
</gene>
<comment type="similarity">
    <text evidence="1">Belongs to the peptidase C48 family.</text>
</comment>
<evidence type="ECO:0000313" key="7">
    <source>
        <dbReference type="Proteomes" id="UP001064489"/>
    </source>
</evidence>
<reference evidence="6" key="1">
    <citation type="journal article" date="2022" name="Plant J.">
        <title>Strategies of tolerance reflected in two North American maple genomes.</title>
        <authorList>
            <person name="McEvoy S.L."/>
            <person name="Sezen U.U."/>
            <person name="Trouern-Trend A."/>
            <person name="McMahon S.M."/>
            <person name="Schaberg P.G."/>
            <person name="Yang J."/>
            <person name="Wegrzyn J.L."/>
            <person name="Swenson N.G."/>
        </authorList>
    </citation>
    <scope>NUCLEOTIDE SEQUENCE</scope>
    <source>
        <strain evidence="6">91603</strain>
    </source>
</reference>
<dbReference type="GO" id="GO:0006508">
    <property type="term" value="P:proteolysis"/>
    <property type="evidence" value="ECO:0007669"/>
    <property type="project" value="UniProtKB-KW"/>
</dbReference>
<name>A0AAD5NQ19_ACENE</name>
<dbReference type="GO" id="GO:0008234">
    <property type="term" value="F:cysteine-type peptidase activity"/>
    <property type="evidence" value="ECO:0007669"/>
    <property type="project" value="InterPro"/>
</dbReference>
<evidence type="ECO:0000256" key="3">
    <source>
        <dbReference type="ARBA" id="ARBA00022801"/>
    </source>
</evidence>
<organism evidence="6 7">
    <name type="scientific">Acer negundo</name>
    <name type="common">Box elder</name>
    <dbReference type="NCBI Taxonomy" id="4023"/>
    <lineage>
        <taxon>Eukaryota</taxon>
        <taxon>Viridiplantae</taxon>
        <taxon>Streptophyta</taxon>
        <taxon>Embryophyta</taxon>
        <taxon>Tracheophyta</taxon>
        <taxon>Spermatophyta</taxon>
        <taxon>Magnoliopsida</taxon>
        <taxon>eudicotyledons</taxon>
        <taxon>Gunneridae</taxon>
        <taxon>Pentapetalae</taxon>
        <taxon>rosids</taxon>
        <taxon>malvids</taxon>
        <taxon>Sapindales</taxon>
        <taxon>Sapindaceae</taxon>
        <taxon>Hippocastanoideae</taxon>
        <taxon>Acereae</taxon>
        <taxon>Acer</taxon>
    </lineage>
</organism>
<evidence type="ECO:0000256" key="4">
    <source>
        <dbReference type="SAM" id="MobiDB-lite"/>
    </source>
</evidence>
<dbReference type="SUPFAM" id="SSF54001">
    <property type="entry name" value="Cysteine proteinases"/>
    <property type="match status" value="1"/>
</dbReference>
<evidence type="ECO:0000256" key="1">
    <source>
        <dbReference type="ARBA" id="ARBA00005234"/>
    </source>
</evidence>
<dbReference type="InterPro" id="IPR003653">
    <property type="entry name" value="Peptidase_C48_C"/>
</dbReference>
<feature type="region of interest" description="Disordered" evidence="4">
    <location>
        <begin position="18"/>
        <end position="43"/>
    </location>
</feature>
<dbReference type="Gene3D" id="3.40.395.10">
    <property type="entry name" value="Adenoviral Proteinase, Chain A"/>
    <property type="match status" value="1"/>
</dbReference>
<feature type="domain" description="Ubiquitin-like protease family profile" evidence="5">
    <location>
        <begin position="135"/>
        <end position="331"/>
    </location>
</feature>
<dbReference type="PROSITE" id="PS50600">
    <property type="entry name" value="ULP_PROTEASE"/>
    <property type="match status" value="1"/>
</dbReference>
<evidence type="ECO:0000313" key="6">
    <source>
        <dbReference type="EMBL" id="KAI9174065.1"/>
    </source>
</evidence>
<feature type="region of interest" description="Disordered" evidence="4">
    <location>
        <begin position="74"/>
        <end position="140"/>
    </location>
</feature>
<protein>
    <recommendedName>
        <fullName evidence="5">Ubiquitin-like protease family profile domain-containing protein</fullName>
    </recommendedName>
</protein>
<keyword evidence="2" id="KW-0645">Protease</keyword>
<accession>A0AAD5NQ19</accession>
<reference evidence="6" key="2">
    <citation type="submission" date="2023-02" db="EMBL/GenBank/DDBJ databases">
        <authorList>
            <person name="Swenson N.G."/>
            <person name="Wegrzyn J.L."/>
            <person name="Mcevoy S.L."/>
        </authorList>
    </citation>
    <scope>NUCLEOTIDE SEQUENCE</scope>
    <source>
        <strain evidence="6">91603</strain>
        <tissue evidence="6">Leaf</tissue>
    </source>
</reference>
<evidence type="ECO:0000256" key="2">
    <source>
        <dbReference type="ARBA" id="ARBA00022670"/>
    </source>
</evidence>
<dbReference type="Proteomes" id="UP001064489">
    <property type="component" value="Chromosome 8"/>
</dbReference>